<dbReference type="GO" id="GO:0004519">
    <property type="term" value="F:endonuclease activity"/>
    <property type="evidence" value="ECO:0007669"/>
    <property type="project" value="InterPro"/>
</dbReference>
<dbReference type="Pfam" id="PF00176">
    <property type="entry name" value="SNF2-rel_dom"/>
    <property type="match status" value="1"/>
</dbReference>
<protein>
    <submittedName>
        <fullName evidence="6">Helicase</fullName>
    </submittedName>
</protein>
<evidence type="ECO:0000259" key="5">
    <source>
        <dbReference type="PROSITE" id="PS51194"/>
    </source>
</evidence>
<dbReference type="InterPro" id="IPR014001">
    <property type="entry name" value="Helicase_ATP-bd"/>
</dbReference>
<keyword evidence="2 6" id="KW-0347">Helicase</keyword>
<keyword evidence="2 6" id="KW-0067">ATP-binding</keyword>
<feature type="domain" description="Helicase ATP-binding" evidence="4">
    <location>
        <begin position="478"/>
        <end position="677"/>
    </location>
</feature>
<dbReference type="CDD" id="cd18793">
    <property type="entry name" value="SF2_C_SNF"/>
    <property type="match status" value="1"/>
</dbReference>
<feature type="region of interest" description="Disordered" evidence="3">
    <location>
        <begin position="397"/>
        <end position="419"/>
    </location>
</feature>
<dbReference type="RefSeq" id="WP_000424158.1">
    <property type="nucleotide sequence ID" value="NZ_CP016324.1"/>
</dbReference>
<dbReference type="Gene3D" id="3.40.50.10810">
    <property type="entry name" value="Tandem AAA-ATPase domain"/>
    <property type="match status" value="1"/>
</dbReference>
<dbReference type="InterPro" id="IPR038718">
    <property type="entry name" value="SNF2-like_sf"/>
</dbReference>
<dbReference type="GO" id="GO:0016787">
    <property type="term" value="F:hydrolase activity"/>
    <property type="evidence" value="ECO:0007669"/>
    <property type="project" value="UniProtKB-KW"/>
</dbReference>
<dbReference type="InterPro" id="IPR011335">
    <property type="entry name" value="Restrct_endonuc-II-like"/>
</dbReference>
<dbReference type="Gene3D" id="3.40.50.300">
    <property type="entry name" value="P-loop containing nucleotide triphosphate hydrolases"/>
    <property type="match status" value="1"/>
</dbReference>
<dbReference type="Pfam" id="PF00271">
    <property type="entry name" value="Helicase_C"/>
    <property type="match status" value="1"/>
</dbReference>
<dbReference type="InterPro" id="IPR027417">
    <property type="entry name" value="P-loop_NTPase"/>
</dbReference>
<evidence type="ECO:0000256" key="3">
    <source>
        <dbReference type="SAM" id="MobiDB-lite"/>
    </source>
</evidence>
<feature type="compositionally biased region" description="Acidic residues" evidence="3">
    <location>
        <begin position="406"/>
        <end position="416"/>
    </location>
</feature>
<dbReference type="GO" id="GO:0009307">
    <property type="term" value="P:DNA restriction-modification system"/>
    <property type="evidence" value="ECO:0007669"/>
    <property type="project" value="InterPro"/>
</dbReference>
<keyword evidence="2 6" id="KW-0547">Nucleotide-binding</keyword>
<dbReference type="Gene3D" id="3.40.1350.10">
    <property type="match status" value="1"/>
</dbReference>
<comment type="caution">
    <text evidence="6">The sequence shown here is derived from an EMBL/GenBank/DDBJ whole genome shotgun (WGS) entry which is preliminary data.</text>
</comment>
<dbReference type="InterPro" id="IPR049730">
    <property type="entry name" value="SNF2/RAD54-like_C"/>
</dbReference>
<evidence type="ECO:0000313" key="7">
    <source>
        <dbReference type="Proteomes" id="UP000003017"/>
    </source>
</evidence>
<dbReference type="InterPro" id="IPR050496">
    <property type="entry name" value="SNF2_RAD54_helicase_repair"/>
</dbReference>
<sequence length="1149" mass="128297">MELTSLISKFFSSSDKTSQFELICDDSLDFATSRKTLEKIKAGKADEWITAQYVALKMLEEQGDVSSFPDGFIMPADTAVRLDSELRDLFSLPPVWKGVIDADIQGKASTPTFKIDLSVTTKQGRTTLNYTVDGPFIRFSQNEQYLLTPEQLMVFIAHKTHVRSDRSEYDNLLYLHSLQEAQKNGCKLNLKHFERLRILTPNKITVEAELNSQGELILTPNMGQSASHESIQKVLGQLQSDNAVTLKVGDEIVLFSEEKLMAVKEVISNRVIPQQQVKAFLENPTAYIDASLVDLDLGFSIRVHGATVFKHAYFGETDESGIDWFGASPTSDLINPISKLTDRVRDKTTLEDVAKKIEDARQTGATVFDYEGQSYDISDPAAVEKVLNEIGHKISSPNTDLSSYGEAEDAETESEGSEIHVVDIDLNDEELSENSPKVEQLISDISWDGELNWENHKRTPFPHQDIGVRWILGVEQKSLSDSKVSGALLADDMGLGKTFMALSAIEHIYQRQQISGETKKPALIVAPLSLLENWKDEVDKTFKHSPFKDVVILQSSAELNEYRMGGVEIRGQSASDDCLEPKYSLKVGKYFGPSRLDLPERLVITTYQTLRDYQFSMCLIDWGIVVFDEAQNIKNPNALQTRAAKGLKADFKLVATGTPVENSLADFWCLMDTACPGHLGSYQEFRARYISPILKAAGDEVEEIRARLGRELRIAVGALMLRRIKEDNLKGLPLKHMYAGGEFENWKYLEELKSTMVGYQRDVYEGAISHQLENEESHALTTLMRLRDSSLHPRLSDGGRLDIPKNAKSARALYGESGKLVSLLETLDRVRSKQEKCIIFAVNKRLQSFLSVTLGQIYNLGPLSVINGDAKAVAKRKSVPTRKSMISDFEAKEGFNLIVMSPVAAGVGLTVVGANHVVHLERYWNPAKEAQATDRVYRIGQEKEVHIYIPLLHHPEFESFDVNLHRLLTQKTLLKDAVVTPEDVIPQPAGVGGVVSGDLIDKRITAAELDKLSWQQFEALCVELLAKITDSESAWLTNNGADHGADGVLLNNSGNILLQAKFTQRQYDGYKGIQEIHSAKPIYESAMRSSFGRLIFVTNSPLLAKRTHEIAATCGIEVLGRTQLLTYLEEYDITLKDILSRLGKDRLRV</sequence>
<dbReference type="InterPro" id="IPR001650">
    <property type="entry name" value="Helicase_C-like"/>
</dbReference>
<name>A0A0K9UYE3_VIBCL</name>
<accession>A0A0K9UYE3</accession>
<dbReference type="InterPro" id="IPR000330">
    <property type="entry name" value="SNF2_N"/>
</dbReference>
<gene>
    <name evidence="6" type="ORF">VC274080_021814</name>
</gene>
<dbReference type="Proteomes" id="UP000003017">
    <property type="component" value="Unassembled WGS sequence"/>
</dbReference>
<evidence type="ECO:0000256" key="2">
    <source>
        <dbReference type="ARBA" id="ARBA00022806"/>
    </source>
</evidence>
<feature type="domain" description="Helicase C-terminal" evidence="5">
    <location>
        <begin position="822"/>
        <end position="985"/>
    </location>
</feature>
<dbReference type="PROSITE" id="PS51192">
    <property type="entry name" value="HELICASE_ATP_BIND_1"/>
    <property type="match status" value="1"/>
</dbReference>
<dbReference type="AlphaFoldDB" id="A0A0K9UYE3"/>
<dbReference type="Pfam" id="PF04471">
    <property type="entry name" value="Mrr_cat"/>
    <property type="match status" value="1"/>
</dbReference>
<dbReference type="SUPFAM" id="SSF52980">
    <property type="entry name" value="Restriction endonuclease-like"/>
    <property type="match status" value="1"/>
</dbReference>
<dbReference type="InterPro" id="IPR011856">
    <property type="entry name" value="tRNA_endonuc-like_dom_sf"/>
</dbReference>
<dbReference type="PROSITE" id="PS51194">
    <property type="entry name" value="HELICASE_CTER"/>
    <property type="match status" value="1"/>
</dbReference>
<keyword evidence="1" id="KW-0378">Hydrolase</keyword>
<dbReference type="PANTHER" id="PTHR45629">
    <property type="entry name" value="SNF2/RAD54 FAMILY MEMBER"/>
    <property type="match status" value="1"/>
</dbReference>
<dbReference type="SMART" id="SM00487">
    <property type="entry name" value="DEXDc"/>
    <property type="match status" value="1"/>
</dbReference>
<organism evidence="6 7">
    <name type="scientific">Vibrio cholerae 2740-80</name>
    <dbReference type="NCBI Taxonomy" id="412614"/>
    <lineage>
        <taxon>Bacteria</taxon>
        <taxon>Pseudomonadati</taxon>
        <taxon>Pseudomonadota</taxon>
        <taxon>Gammaproteobacteria</taxon>
        <taxon>Vibrionales</taxon>
        <taxon>Vibrionaceae</taxon>
        <taxon>Vibrio</taxon>
    </lineage>
</organism>
<evidence type="ECO:0000256" key="1">
    <source>
        <dbReference type="ARBA" id="ARBA00022801"/>
    </source>
</evidence>
<dbReference type="PANTHER" id="PTHR45629:SF7">
    <property type="entry name" value="DNA EXCISION REPAIR PROTEIN ERCC-6-RELATED"/>
    <property type="match status" value="1"/>
</dbReference>
<proteinExistence type="predicted"/>
<reference evidence="6 7" key="1">
    <citation type="submission" date="2007-01" db="EMBL/GenBank/DDBJ databases">
        <authorList>
            <person name="Kobayashi T."/>
            <person name="Suzuki M."/>
            <person name="Inoue H."/>
            <person name="Itai R.N."/>
            <person name="Takahashi M."/>
            <person name="Nakanishi H."/>
            <person name="Mori S."/>
            <person name="Nishizawa N.K."/>
        </authorList>
    </citation>
    <scope>NUCLEOTIDE SEQUENCE [LARGE SCALE GENOMIC DNA]</scope>
    <source>
        <strain evidence="6 7">2740-80</strain>
    </source>
</reference>
<evidence type="ECO:0000259" key="4">
    <source>
        <dbReference type="PROSITE" id="PS51192"/>
    </source>
</evidence>
<reference evidence="6 7" key="2">
    <citation type="submission" date="2010-08" db="EMBL/GenBank/DDBJ databases">
        <title>The Genome Sequence of Vibrio cholerae strain 2740-80.</title>
        <authorList>
            <consortium name="The Broad Institute Genome Sequencing Platform"/>
            <person name="Colwell R."/>
            <person name="Young S.K."/>
            <person name="Zeng Q."/>
            <person name="Alvarado L."/>
            <person name="Berlin A."/>
            <person name="Chapman S."/>
            <person name="Chen Z."/>
            <person name="Freedman E."/>
            <person name="Gellesch M."/>
            <person name="Goldberg J."/>
            <person name="Griggs A."/>
            <person name="Gujja S."/>
            <person name="Heilman E."/>
            <person name="Heiman D."/>
            <person name="Howarth C."/>
            <person name="Larson L."/>
            <person name="Mehta T."/>
            <person name="Neiman D.N."/>
            <person name="Park D."/>
            <person name="Pearson M."/>
            <person name="Roberts A."/>
            <person name="Saif S."/>
            <person name="Shenoy N."/>
            <person name="Sisk P."/>
            <person name="Stolte C."/>
            <person name="Sykes S."/>
            <person name="White J."/>
            <person name="Yandava C."/>
            <person name="Borodovsky M."/>
            <person name="Heidelberg J."/>
            <person name="Haas B."/>
            <person name="Nusbaum C."/>
            <person name="Birren B."/>
        </authorList>
    </citation>
    <scope>NUCLEOTIDE SEQUENCE [LARGE SCALE GENOMIC DNA]</scope>
    <source>
        <strain evidence="6 7">2740-80</strain>
    </source>
</reference>
<dbReference type="GO" id="GO:0004386">
    <property type="term" value="F:helicase activity"/>
    <property type="evidence" value="ECO:0007669"/>
    <property type="project" value="UniProtKB-KW"/>
</dbReference>
<dbReference type="SMART" id="SM00490">
    <property type="entry name" value="HELICc"/>
    <property type="match status" value="1"/>
</dbReference>
<dbReference type="SUPFAM" id="SSF52540">
    <property type="entry name" value="P-loop containing nucleoside triphosphate hydrolases"/>
    <property type="match status" value="2"/>
</dbReference>
<dbReference type="InterPro" id="IPR007560">
    <property type="entry name" value="Restrct_endonuc_IV_Mrr"/>
</dbReference>
<dbReference type="EMBL" id="AAUT02000002">
    <property type="protein sequence ID" value="KNA61361.1"/>
    <property type="molecule type" value="Genomic_DNA"/>
</dbReference>
<evidence type="ECO:0000313" key="6">
    <source>
        <dbReference type="EMBL" id="KNA61361.1"/>
    </source>
</evidence>
<dbReference type="GO" id="GO:0003677">
    <property type="term" value="F:DNA binding"/>
    <property type="evidence" value="ECO:0007669"/>
    <property type="project" value="InterPro"/>
</dbReference>
<dbReference type="GO" id="GO:0005524">
    <property type="term" value="F:ATP binding"/>
    <property type="evidence" value="ECO:0007669"/>
    <property type="project" value="InterPro"/>
</dbReference>